<proteinExistence type="predicted"/>
<dbReference type="AlphaFoldDB" id="V4HIU6"/>
<comment type="caution">
    <text evidence="2">The sequence shown here is derived from an EMBL/GenBank/DDBJ whole genome shotgun (WGS) entry which is preliminary data.</text>
</comment>
<evidence type="ECO:0000313" key="3">
    <source>
        <dbReference type="Proteomes" id="UP000017840"/>
    </source>
</evidence>
<keyword evidence="3" id="KW-1185">Reference proteome</keyword>
<evidence type="ECO:0000256" key="1">
    <source>
        <dbReference type="SAM" id="Phobius"/>
    </source>
</evidence>
<dbReference type="STRING" id="1324957.K933_12126"/>
<feature type="transmembrane region" description="Helical" evidence="1">
    <location>
        <begin position="35"/>
        <end position="54"/>
    </location>
</feature>
<gene>
    <name evidence="2" type="ORF">K933_12126</name>
</gene>
<dbReference type="Proteomes" id="UP000017840">
    <property type="component" value="Unassembled WGS sequence"/>
</dbReference>
<evidence type="ECO:0000313" key="2">
    <source>
        <dbReference type="EMBL" id="ESP87819.1"/>
    </source>
</evidence>
<accession>V4HIU6</accession>
<reference evidence="2 3" key="1">
    <citation type="journal article" date="2013" name="Genome Announc.">
        <title>Draft Genome Sequence of 'Candidatus Halobonum tyrrellensis' Strain G22, Isolated from the Hypersaline Waters of Lake Tyrrell, Australia.</title>
        <authorList>
            <person name="Ugalde J.A."/>
            <person name="Narasingarao P."/>
            <person name="Kuo S."/>
            <person name="Podell S."/>
            <person name="Allen E.E."/>
        </authorList>
    </citation>
    <scope>NUCLEOTIDE SEQUENCE [LARGE SCALE GENOMIC DNA]</scope>
    <source>
        <strain evidence="2 3">G22</strain>
    </source>
</reference>
<protein>
    <submittedName>
        <fullName evidence="2">Uncharacterized protein</fullName>
    </submittedName>
</protein>
<sequence>MTVDDPGLAVRQSLALLLVVPPLTGAVTAVVGDGAVTGALLGVLMALTTAALNVRLGLFGDPERAGWLGRGSR</sequence>
<keyword evidence="1" id="KW-0472">Membrane</keyword>
<dbReference type="EMBL" id="ASGZ01000043">
    <property type="protein sequence ID" value="ESP87819.1"/>
    <property type="molecule type" value="Genomic_DNA"/>
</dbReference>
<keyword evidence="1" id="KW-1133">Transmembrane helix</keyword>
<dbReference type="RefSeq" id="WP_023395001.1">
    <property type="nucleotide sequence ID" value="NZ_ASGZ01000043.1"/>
</dbReference>
<name>V4HIU6_9EURY</name>
<keyword evidence="1" id="KW-0812">Transmembrane</keyword>
<organism evidence="2 3">
    <name type="scientific">Candidatus Halobonum tyrrellensis G22</name>
    <dbReference type="NCBI Taxonomy" id="1324957"/>
    <lineage>
        <taxon>Archaea</taxon>
        <taxon>Methanobacteriati</taxon>
        <taxon>Methanobacteriota</taxon>
        <taxon>Stenosarchaea group</taxon>
        <taxon>Halobacteria</taxon>
        <taxon>Halobacteriales</taxon>
        <taxon>Haloferacaceae</taxon>
        <taxon>Candidatus Halobonum</taxon>
    </lineage>
</organism>